<feature type="transmembrane region" description="Helical" evidence="1">
    <location>
        <begin position="746"/>
        <end position="764"/>
    </location>
</feature>
<feature type="transmembrane region" description="Helical" evidence="1">
    <location>
        <begin position="277"/>
        <end position="297"/>
    </location>
</feature>
<accession>A0ABZ2RGX2</accession>
<keyword evidence="1" id="KW-0472">Membrane</keyword>
<feature type="transmembrane region" description="Helical" evidence="1">
    <location>
        <begin position="642"/>
        <end position="660"/>
    </location>
</feature>
<dbReference type="Gene3D" id="1.20.1640.10">
    <property type="entry name" value="Multidrug efflux transporter AcrB transmembrane domain"/>
    <property type="match status" value="2"/>
</dbReference>
<keyword evidence="1" id="KW-0812">Transmembrane</keyword>
<proteinExistence type="predicted"/>
<feature type="transmembrane region" description="Helical" evidence="1">
    <location>
        <begin position="340"/>
        <end position="363"/>
    </location>
</feature>
<feature type="transmembrane region" description="Helical" evidence="1">
    <location>
        <begin position="721"/>
        <end position="740"/>
    </location>
</feature>
<gene>
    <name evidence="2" type="ORF">WG219_18620</name>
</gene>
<dbReference type="InterPro" id="IPR050545">
    <property type="entry name" value="Mycobact_MmpL"/>
</dbReference>
<keyword evidence="1" id="KW-1133">Transmembrane helix</keyword>
<reference evidence="2 3" key="1">
    <citation type="submission" date="2024-03" db="EMBL/GenBank/DDBJ databases">
        <title>Complete genome of BD2.</title>
        <authorList>
            <person name="Cao G."/>
        </authorList>
    </citation>
    <scope>NUCLEOTIDE SEQUENCE [LARGE SCALE GENOMIC DNA]</scope>
    <source>
        <strain evidence="2 3">BD2</strain>
    </source>
</reference>
<protein>
    <recommendedName>
        <fullName evidence="4">Membrane transport protein MMPL domain-containing protein</fullName>
    </recommendedName>
</protein>
<evidence type="ECO:0000313" key="3">
    <source>
        <dbReference type="Proteomes" id="UP001476583"/>
    </source>
</evidence>
<sequence>MNSERLLPRAFLLLLLALLALAAWQWRAGPPVAADMLALLPKDSDDALIQQAEERMQAPLNRELLLLVGHAQRDQAIALAQHVAGQLEASQRFSQVQWQVNDDLASLRDYLRSNRLALLPAADRELLLNHPQQLIEQRAAQFFDPFNSFSLLPTEEDWFGFAARAQQALNHGSRVQPDLSSGALLIEDNGTTWALLRASAHGSAFDMQEPPLIAEQVAASRAQVEAAGGELLATGGVLYAAAGQAKATREISLIGGGATLGTLLLLLFAFRRLRVLVSLLPIGMALLAGISACVLVFGQINALTLVLGASLVGVAADYPQHYLSKSWAQNAESHTWDSWAAVRATLPGLSLSLGTNLVGYLALAFTPFPALTQVALFSAAGLVAAYLCSVCLLPAWLRGLQLRPAPSLMNLSTRLLSLRERLLRKTGSTPLFLLLMLFCAGGIWQLHTQNDLRQWLGKEPQLAAQAQRIAELTGQQPTSQFFLVRADNTEQLLQRQAELSLRLDQAISAGSLRGYQSLTQLVAPQSQLQPLHDALHKLPEHWQPLLDLGLERSALEQELNLLSTRTPATLQQALASPIGEPWRALWLGDNEQGVAAIVSLQGLNSSAELQTLAAGLRGVQAVDRIGELNALFSVTQLTAAELKLISSAAILVLLCIPFGFGGALRVVCLPLLAACAALACLGWLGQPLTLFSLFGLLLITAIGVDYAILMRENIGGAAVSLLGTLLSAITSWLSFGLLLISDTPAIANFGLAISLGLLFCFLLAPWAGHAQAKTAGAVL</sequence>
<dbReference type="SUPFAM" id="SSF82866">
    <property type="entry name" value="Multidrug efflux transporter AcrB transmembrane domain"/>
    <property type="match status" value="2"/>
</dbReference>
<name>A0ABZ2RGX2_ECTME</name>
<dbReference type="PANTHER" id="PTHR33406:SF13">
    <property type="entry name" value="MEMBRANE PROTEIN YDFJ"/>
    <property type="match status" value="1"/>
</dbReference>
<evidence type="ECO:0000256" key="1">
    <source>
        <dbReference type="SAM" id="Phobius"/>
    </source>
</evidence>
<evidence type="ECO:0008006" key="4">
    <source>
        <dbReference type="Google" id="ProtNLM"/>
    </source>
</evidence>
<feature type="transmembrane region" description="Helical" evidence="1">
    <location>
        <begin position="690"/>
        <end position="709"/>
    </location>
</feature>
<dbReference type="Proteomes" id="UP001476583">
    <property type="component" value="Chromosome"/>
</dbReference>
<keyword evidence="3" id="KW-1185">Reference proteome</keyword>
<feature type="transmembrane region" description="Helical" evidence="1">
    <location>
        <begin position="375"/>
        <end position="397"/>
    </location>
</feature>
<organism evidence="2 3">
    <name type="scientific">Ectopseudomonas mendocina</name>
    <name type="common">Pseudomonas mendocina</name>
    <dbReference type="NCBI Taxonomy" id="300"/>
    <lineage>
        <taxon>Bacteria</taxon>
        <taxon>Pseudomonadati</taxon>
        <taxon>Pseudomonadota</taxon>
        <taxon>Gammaproteobacteria</taxon>
        <taxon>Pseudomonadales</taxon>
        <taxon>Pseudomonadaceae</taxon>
        <taxon>Ectopseudomonas</taxon>
    </lineage>
</organism>
<dbReference type="EMBL" id="CP148074">
    <property type="protein sequence ID" value="WXL25293.1"/>
    <property type="molecule type" value="Genomic_DNA"/>
</dbReference>
<feature type="transmembrane region" description="Helical" evidence="1">
    <location>
        <begin position="251"/>
        <end position="270"/>
    </location>
</feature>
<evidence type="ECO:0000313" key="2">
    <source>
        <dbReference type="EMBL" id="WXL25293.1"/>
    </source>
</evidence>
<dbReference type="PANTHER" id="PTHR33406">
    <property type="entry name" value="MEMBRANE PROTEIN MJ1562-RELATED"/>
    <property type="match status" value="1"/>
</dbReference>